<comment type="caution">
    <text evidence="2">The sequence shown here is derived from an EMBL/GenBank/DDBJ whole genome shotgun (WGS) entry which is preliminary data.</text>
</comment>
<evidence type="ECO:0000313" key="2">
    <source>
        <dbReference type="EMBL" id="MXQ54602.1"/>
    </source>
</evidence>
<dbReference type="Pfam" id="PF01248">
    <property type="entry name" value="Ribosomal_L7Ae"/>
    <property type="match status" value="1"/>
</dbReference>
<accession>A0A6I4W2W3</accession>
<dbReference type="AlphaFoldDB" id="A0A6I4W2W3"/>
<sequence>MSYEKVKQAKQLVIGTKQTRKAVDRQLAHLVILAKDADLLLTYPIQIACEDNHVSYTYVPSMKELGKASGIQVGTAAVAILKD</sequence>
<keyword evidence="2" id="KW-0687">Ribonucleoprotein</keyword>
<evidence type="ECO:0000313" key="3">
    <source>
        <dbReference type="Proteomes" id="UP000430692"/>
    </source>
</evidence>
<dbReference type="RefSeq" id="WP_160801953.1">
    <property type="nucleotide sequence ID" value="NZ_WUUL01000008.1"/>
</dbReference>
<dbReference type="EMBL" id="WUUL01000008">
    <property type="protein sequence ID" value="MXQ54602.1"/>
    <property type="molecule type" value="Genomic_DNA"/>
</dbReference>
<reference evidence="2 3" key="1">
    <citation type="submission" date="2019-12" db="EMBL/GenBank/DDBJ databases">
        <title>Whole-genome analyses of novel actinobacteria.</title>
        <authorList>
            <person name="Sahin N."/>
            <person name="Saygin H."/>
        </authorList>
    </citation>
    <scope>NUCLEOTIDE SEQUENCE [LARGE SCALE GENOMIC DNA]</scope>
    <source>
        <strain evidence="2 3">KC615</strain>
    </source>
</reference>
<dbReference type="Gene3D" id="3.30.1330.30">
    <property type="match status" value="1"/>
</dbReference>
<dbReference type="Proteomes" id="UP000430692">
    <property type="component" value="Unassembled WGS sequence"/>
</dbReference>
<dbReference type="GO" id="GO:0005840">
    <property type="term" value="C:ribosome"/>
    <property type="evidence" value="ECO:0007669"/>
    <property type="project" value="UniProtKB-KW"/>
</dbReference>
<organism evidence="2 3">
    <name type="scientific">Shimazuella alba</name>
    <dbReference type="NCBI Taxonomy" id="2690964"/>
    <lineage>
        <taxon>Bacteria</taxon>
        <taxon>Bacillati</taxon>
        <taxon>Bacillota</taxon>
        <taxon>Bacilli</taxon>
        <taxon>Bacillales</taxon>
        <taxon>Thermoactinomycetaceae</taxon>
        <taxon>Shimazuella</taxon>
    </lineage>
</organism>
<evidence type="ECO:0000259" key="1">
    <source>
        <dbReference type="Pfam" id="PF01248"/>
    </source>
</evidence>
<gene>
    <name evidence="2" type="ORF">GSM42_12935</name>
</gene>
<protein>
    <submittedName>
        <fullName evidence="2">50S ribosomal protein L7ae-like protein</fullName>
    </submittedName>
</protein>
<keyword evidence="2" id="KW-0689">Ribosomal protein</keyword>
<feature type="domain" description="Ribosomal protein eL8/eL30/eS12/Gadd45" evidence="1">
    <location>
        <begin position="4"/>
        <end position="82"/>
    </location>
</feature>
<dbReference type="SUPFAM" id="SSF55315">
    <property type="entry name" value="L30e-like"/>
    <property type="match status" value="1"/>
</dbReference>
<proteinExistence type="predicted"/>
<dbReference type="InterPro" id="IPR029064">
    <property type="entry name" value="Ribosomal_eL30-like_sf"/>
</dbReference>
<dbReference type="InterPro" id="IPR004038">
    <property type="entry name" value="Ribosomal_eL8/eL30/eS12/Gad45"/>
</dbReference>
<name>A0A6I4W2W3_9BACL</name>
<keyword evidence="3" id="KW-1185">Reference proteome</keyword>
<dbReference type="PRINTS" id="PR00884">
    <property type="entry name" value="RIBOSOMALHS6"/>
</dbReference>